<protein>
    <submittedName>
        <fullName evidence="3">Uncharacterized protein</fullName>
    </submittedName>
</protein>
<evidence type="ECO:0000313" key="5">
    <source>
        <dbReference type="Proteomes" id="UP000192478"/>
    </source>
</evidence>
<evidence type="ECO:0000313" key="2">
    <source>
        <dbReference type="EMBL" id="AOY77730.1"/>
    </source>
</evidence>
<evidence type="ECO:0000313" key="4">
    <source>
        <dbReference type="Proteomes" id="UP000177894"/>
    </source>
</evidence>
<evidence type="ECO:0000313" key="3">
    <source>
        <dbReference type="EMBL" id="ARE88324.1"/>
    </source>
</evidence>
<dbReference type="KEGG" id="cfm:BJL90_18830"/>
<evidence type="ECO:0000256" key="1">
    <source>
        <dbReference type="SAM" id="Phobius"/>
    </source>
</evidence>
<dbReference type="RefSeq" id="WP_070971762.1">
    <property type="nucleotide sequence ID" value="NZ_CP017603.1"/>
</dbReference>
<name>A0AAC9RJM9_9CLOT</name>
<dbReference type="EMBL" id="CP017603">
    <property type="protein sequence ID" value="AOY77730.1"/>
    <property type="molecule type" value="Genomic_DNA"/>
</dbReference>
<feature type="transmembrane region" description="Helical" evidence="1">
    <location>
        <begin position="7"/>
        <end position="23"/>
    </location>
</feature>
<gene>
    <name evidence="2" type="ORF">BJL90_18830</name>
    <name evidence="3" type="ORF">CLFO_27250</name>
</gene>
<keyword evidence="1" id="KW-0472">Membrane</keyword>
<keyword evidence="1" id="KW-1133">Transmembrane helix</keyword>
<reference evidence="3 5" key="2">
    <citation type="submission" date="2017-03" db="EMBL/GenBank/DDBJ databases">
        <title>Complete sequence of Clostridium formicaceticum DSM 92.</title>
        <authorList>
            <person name="Poehlein A."/>
            <person name="Karl M."/>
            <person name="Bengelsdorf F.R."/>
            <person name="Duerre P."/>
            <person name="Daniel R."/>
        </authorList>
    </citation>
    <scope>NUCLEOTIDE SEQUENCE [LARGE SCALE GENOMIC DNA]</scope>
    <source>
        <strain evidence="3 5">DSM 92</strain>
    </source>
</reference>
<organism evidence="3 5">
    <name type="scientific">Clostridium formicaceticum</name>
    <dbReference type="NCBI Taxonomy" id="1497"/>
    <lineage>
        <taxon>Bacteria</taxon>
        <taxon>Bacillati</taxon>
        <taxon>Bacillota</taxon>
        <taxon>Clostridia</taxon>
        <taxon>Eubacteriales</taxon>
        <taxon>Clostridiaceae</taxon>
        <taxon>Clostridium</taxon>
    </lineage>
</organism>
<dbReference type="EMBL" id="CP020559">
    <property type="protein sequence ID" value="ARE88324.1"/>
    <property type="molecule type" value="Genomic_DNA"/>
</dbReference>
<keyword evidence="1" id="KW-0812">Transmembrane</keyword>
<dbReference type="Proteomes" id="UP000192478">
    <property type="component" value="Chromosome"/>
</dbReference>
<dbReference type="Proteomes" id="UP000177894">
    <property type="component" value="Chromosome"/>
</dbReference>
<dbReference type="AlphaFoldDB" id="A0AAC9RJM9"/>
<reference evidence="2 4" key="1">
    <citation type="submission" date="2016-10" db="EMBL/GenBank/DDBJ databases">
        <title>Complete Genome Sequence of Acetogen Clostridium formicoaceticum ATCC 27076.</title>
        <authorList>
            <person name="Bao T."/>
            <person name="Cheng C."/>
            <person name="Zhao J."/>
            <person name="Yang S.-T."/>
            <person name="Wang J."/>
            <person name="Wang M."/>
        </authorList>
    </citation>
    <scope>NUCLEOTIDE SEQUENCE [LARGE SCALE GENOMIC DNA]</scope>
    <source>
        <strain evidence="2 4">ATCC 27076</strain>
    </source>
</reference>
<keyword evidence="4" id="KW-1185">Reference proteome</keyword>
<proteinExistence type="predicted"/>
<accession>A0AAC9RJM9</accession>
<sequence length="400" mass="45631">MKKYTMLIITITMIFLTSISYIYDHRYTELPTITVPSIHINSSKFGIIKEVVWLDSFVSADAALLVLSSQENQGGNYSSLFYLNIDSGHSMLLSEFPSHKYLDNIILFDNTFSSQSIITPYKDGIVKTTLQRDNINDEELTVSSNMIAIEGFENADSMDYKGQLFFSKSTDKLLHIKDFHTGFFPNIFHTPSAPDYKTFYRDPYFIVNANLLDRVLTYTSVNKNSVDLYSMGFDGAPVTKFNLPLIKNIVTAEAIEDGYGFIGMNTVDKEEELNIFMVRRSINHPKDLKILDQIPFHTDVFGGIPSIDSITFNEDYTLVYTYYDENHQGKLKVNRYNEEPKVIIEDKNLFGPIRIASKRLDGDDKRTELILYFTSSDEGIKAKICDVEGNLVKDITGMLM</sequence>